<gene>
    <name evidence="2" type="ORF">Z518_11273</name>
</gene>
<organism evidence="2 3">
    <name type="scientific">Rhinocladiella mackenziei CBS 650.93</name>
    <dbReference type="NCBI Taxonomy" id="1442369"/>
    <lineage>
        <taxon>Eukaryota</taxon>
        <taxon>Fungi</taxon>
        <taxon>Dikarya</taxon>
        <taxon>Ascomycota</taxon>
        <taxon>Pezizomycotina</taxon>
        <taxon>Eurotiomycetes</taxon>
        <taxon>Chaetothyriomycetidae</taxon>
        <taxon>Chaetothyriales</taxon>
        <taxon>Herpotrichiellaceae</taxon>
        <taxon>Rhinocladiella</taxon>
    </lineage>
</organism>
<reference evidence="2 3" key="1">
    <citation type="submission" date="2015-01" db="EMBL/GenBank/DDBJ databases">
        <title>The Genome Sequence of Rhinocladiella mackenzie CBS 650.93.</title>
        <authorList>
            <consortium name="The Broad Institute Genomics Platform"/>
            <person name="Cuomo C."/>
            <person name="de Hoog S."/>
            <person name="Gorbushina A."/>
            <person name="Stielow B."/>
            <person name="Teixiera M."/>
            <person name="Abouelleil A."/>
            <person name="Chapman S.B."/>
            <person name="Priest M."/>
            <person name="Young S.K."/>
            <person name="Wortman J."/>
            <person name="Nusbaum C."/>
            <person name="Birren B."/>
        </authorList>
    </citation>
    <scope>NUCLEOTIDE SEQUENCE [LARGE SCALE GENOMIC DNA]</scope>
    <source>
        <strain evidence="2 3">CBS 650.93</strain>
    </source>
</reference>
<evidence type="ECO:0000313" key="3">
    <source>
        <dbReference type="Proteomes" id="UP000053617"/>
    </source>
</evidence>
<dbReference type="InterPro" id="IPR035994">
    <property type="entry name" value="Nucleoside_phosphorylase_sf"/>
</dbReference>
<dbReference type="VEuPathDB" id="FungiDB:Z518_11273"/>
<evidence type="ECO:0000313" key="2">
    <source>
        <dbReference type="EMBL" id="KIW99534.1"/>
    </source>
</evidence>
<dbReference type="STRING" id="1442369.A0A0D2IS51"/>
<name>A0A0D2IS51_9EURO</name>
<accession>A0A0D2IS51</accession>
<protein>
    <submittedName>
        <fullName evidence="2">Uncharacterized protein</fullName>
    </submittedName>
</protein>
<dbReference type="GO" id="GO:0009116">
    <property type="term" value="P:nucleoside metabolic process"/>
    <property type="evidence" value="ECO:0007669"/>
    <property type="project" value="InterPro"/>
</dbReference>
<dbReference type="Gene3D" id="3.40.50.1580">
    <property type="entry name" value="Nucleoside phosphorylase domain"/>
    <property type="match status" value="1"/>
</dbReference>
<dbReference type="RefSeq" id="XP_013266671.1">
    <property type="nucleotide sequence ID" value="XM_013411217.1"/>
</dbReference>
<dbReference type="HOGENOM" id="CLU_1372882_0_0_1"/>
<evidence type="ECO:0000256" key="1">
    <source>
        <dbReference type="SAM" id="MobiDB-lite"/>
    </source>
</evidence>
<dbReference type="EMBL" id="KN847486">
    <property type="protein sequence ID" value="KIW99534.1"/>
    <property type="molecule type" value="Genomic_DNA"/>
</dbReference>
<dbReference type="Proteomes" id="UP000053617">
    <property type="component" value="Unassembled WGS sequence"/>
</dbReference>
<dbReference type="AlphaFoldDB" id="A0A0D2IS51"/>
<dbReference type="GeneID" id="25299344"/>
<dbReference type="GO" id="GO:0003824">
    <property type="term" value="F:catalytic activity"/>
    <property type="evidence" value="ECO:0007669"/>
    <property type="project" value="InterPro"/>
</dbReference>
<keyword evidence="3" id="KW-1185">Reference proteome</keyword>
<sequence length="199" mass="20799">MNDFLSIRFGLLVGIGDGSAHEEGNCHDIRFGDMVINKPTASFGGVVQGKHSTGGGFERTNVGEASSIPPDEHGKSSSRPSNEDIASSAIFILYTAAVSGDGGGILVARRLARSLVSGLTPLRYTDTNDRRLPPPEPATSKPSIKAQIRRRCSASTFDWKTSPVASRSLQAGGALLTTLSSGARYCGRQPGRAVQAAAA</sequence>
<feature type="region of interest" description="Disordered" evidence="1">
    <location>
        <begin position="47"/>
        <end position="82"/>
    </location>
</feature>
<proteinExistence type="predicted"/>